<protein>
    <submittedName>
        <fullName evidence="1">Uncharacterized protein</fullName>
    </submittedName>
</protein>
<comment type="caution">
    <text evidence="1">The sequence shown here is derived from an EMBL/GenBank/DDBJ whole genome shotgun (WGS) entry which is preliminary data.</text>
</comment>
<gene>
    <name evidence="1" type="ORF">TNIN_3211</name>
</gene>
<proteinExistence type="predicted"/>
<dbReference type="AlphaFoldDB" id="A0A8X7C4D2"/>
<evidence type="ECO:0000313" key="2">
    <source>
        <dbReference type="Proteomes" id="UP000886998"/>
    </source>
</evidence>
<keyword evidence="2" id="KW-1185">Reference proteome</keyword>
<name>A0A8X7C4D2_9ARAC</name>
<reference evidence="1" key="1">
    <citation type="submission" date="2020-08" db="EMBL/GenBank/DDBJ databases">
        <title>Multicomponent nature underlies the extraordinary mechanical properties of spider dragline silk.</title>
        <authorList>
            <person name="Kono N."/>
            <person name="Nakamura H."/>
            <person name="Mori M."/>
            <person name="Yoshida Y."/>
            <person name="Ohtoshi R."/>
            <person name="Malay A.D."/>
            <person name="Moran D.A.P."/>
            <person name="Tomita M."/>
            <person name="Numata K."/>
            <person name="Arakawa K."/>
        </authorList>
    </citation>
    <scope>NUCLEOTIDE SEQUENCE</scope>
</reference>
<evidence type="ECO:0000313" key="1">
    <source>
        <dbReference type="EMBL" id="GFY56716.1"/>
    </source>
</evidence>
<accession>A0A8X7C4D2</accession>
<sequence>MPCYALSFHLDMCPLPNNTGMPRPAKPTECFAIRCKQKFLSLPVHLHTCNLDALLLAPFQTPTRRHSLTRISLEMSHPVSQITIFTTLPRGFLLEFHRAARSLSHPFPKGFSKPSLSRS</sequence>
<dbReference type="Proteomes" id="UP000886998">
    <property type="component" value="Unassembled WGS sequence"/>
</dbReference>
<dbReference type="EMBL" id="BMAV01011115">
    <property type="protein sequence ID" value="GFY56716.1"/>
    <property type="molecule type" value="Genomic_DNA"/>
</dbReference>
<organism evidence="1 2">
    <name type="scientific">Trichonephila inaurata madagascariensis</name>
    <dbReference type="NCBI Taxonomy" id="2747483"/>
    <lineage>
        <taxon>Eukaryota</taxon>
        <taxon>Metazoa</taxon>
        <taxon>Ecdysozoa</taxon>
        <taxon>Arthropoda</taxon>
        <taxon>Chelicerata</taxon>
        <taxon>Arachnida</taxon>
        <taxon>Araneae</taxon>
        <taxon>Araneomorphae</taxon>
        <taxon>Entelegynae</taxon>
        <taxon>Araneoidea</taxon>
        <taxon>Nephilidae</taxon>
        <taxon>Trichonephila</taxon>
        <taxon>Trichonephila inaurata</taxon>
    </lineage>
</organism>